<comment type="subcellular location">
    <subcellularLocation>
        <location evidence="1">Nucleus</location>
    </subcellularLocation>
</comment>
<dbReference type="InterPro" id="IPR006910">
    <property type="entry name" value="Rad21_Rec8_N"/>
</dbReference>
<evidence type="ECO:0000259" key="4">
    <source>
        <dbReference type="Pfam" id="PF04825"/>
    </source>
</evidence>
<evidence type="ECO:0000313" key="5">
    <source>
        <dbReference type="Proteomes" id="UP000887566"/>
    </source>
</evidence>
<organism evidence="5 6">
    <name type="scientific">Plectus sambesii</name>
    <dbReference type="NCBI Taxonomy" id="2011161"/>
    <lineage>
        <taxon>Eukaryota</taxon>
        <taxon>Metazoa</taxon>
        <taxon>Ecdysozoa</taxon>
        <taxon>Nematoda</taxon>
        <taxon>Chromadorea</taxon>
        <taxon>Plectida</taxon>
        <taxon>Plectina</taxon>
        <taxon>Plectoidea</taxon>
        <taxon>Plectidae</taxon>
        <taxon>Plectus</taxon>
    </lineage>
</organism>
<feature type="domain" description="Rad21/Rec8-like protein N-terminal" evidence="4">
    <location>
        <begin position="1"/>
        <end position="112"/>
    </location>
</feature>
<reference evidence="6" key="1">
    <citation type="submission" date="2022-11" db="UniProtKB">
        <authorList>
            <consortium name="WormBaseParasite"/>
        </authorList>
    </citation>
    <scope>IDENTIFICATION</scope>
</reference>
<keyword evidence="5" id="KW-1185">Reference proteome</keyword>
<dbReference type="PANTHER" id="PTHR12585">
    <property type="entry name" value="SCC1 / RAD21 FAMILY MEMBER"/>
    <property type="match status" value="1"/>
</dbReference>
<dbReference type="GO" id="GO:0003682">
    <property type="term" value="F:chromatin binding"/>
    <property type="evidence" value="ECO:0007669"/>
    <property type="project" value="TreeGrafter"/>
</dbReference>
<protein>
    <submittedName>
        <fullName evidence="6">Rad21/Rec8-like protein N-terminal domain-containing protein</fullName>
    </submittedName>
</protein>
<evidence type="ECO:0000256" key="1">
    <source>
        <dbReference type="ARBA" id="ARBA00004123"/>
    </source>
</evidence>
<accession>A0A914XGS2</accession>
<feature type="compositionally biased region" description="Low complexity" evidence="3">
    <location>
        <begin position="291"/>
        <end position="302"/>
    </location>
</feature>
<feature type="region of interest" description="Disordered" evidence="3">
    <location>
        <begin position="466"/>
        <end position="495"/>
    </location>
</feature>
<proteinExistence type="predicted"/>
<evidence type="ECO:0000256" key="2">
    <source>
        <dbReference type="ARBA" id="ARBA00023242"/>
    </source>
</evidence>
<dbReference type="GO" id="GO:0005634">
    <property type="term" value="C:nucleus"/>
    <property type="evidence" value="ECO:0007669"/>
    <property type="project" value="UniProtKB-SubCell"/>
</dbReference>
<dbReference type="Proteomes" id="UP000887566">
    <property type="component" value="Unplaced"/>
</dbReference>
<dbReference type="WBParaSite" id="PSAMB.scaffold8238size6464.g31168.t2">
    <property type="protein sequence ID" value="PSAMB.scaffold8238size6464.g31168.t2"/>
    <property type="gene ID" value="PSAMB.scaffold8238size6464.g31168"/>
</dbReference>
<name>A0A914XGS2_9BILA</name>
<dbReference type="GO" id="GO:0030893">
    <property type="term" value="C:meiotic cohesin complex"/>
    <property type="evidence" value="ECO:0007669"/>
    <property type="project" value="TreeGrafter"/>
</dbReference>
<dbReference type="GO" id="GO:0006302">
    <property type="term" value="P:double-strand break repair"/>
    <property type="evidence" value="ECO:0007669"/>
    <property type="project" value="TreeGrafter"/>
</dbReference>
<dbReference type="AlphaFoldDB" id="A0A914XGS2"/>
<feature type="region of interest" description="Disordered" evidence="3">
    <location>
        <begin position="291"/>
        <end position="320"/>
    </location>
</feature>
<dbReference type="PANTHER" id="PTHR12585:SF27">
    <property type="entry name" value="MEIOTIC RECOMBINATION PROTEIN REC8 HOMOLOG"/>
    <property type="match status" value="1"/>
</dbReference>
<dbReference type="Pfam" id="PF04825">
    <property type="entry name" value="Rad21_Rec8_N"/>
    <property type="match status" value="1"/>
</dbReference>
<sequence>MFYSVDALNSRNGRFRLIWRAATATRKKLSKRECMEVSVRETCEELLHCIPTSRPSAIQAKTKYSLYLLAQLLYGTVIIFREQMDFFFLDVRHLWNKMRRPGNVPIGVDLPLDKRQGRDVTLPEAVPHGARRPTGPGMRPQTLYDLNFVFDFSSDTSASSILDFSELDSGRFLSVDYASAMERSLSSTLADISNREVVRSVRPEDITMNEYVPNAMVRSVRPEDITMNEYVPNASRIVNDEQGEELMPPTQADLDILQNMLMDTRADDFDFTDQQLTLGEPSIIDEQLAQQPMEQEQPMEEQQQQEKDRVETPPSEPPTFELEAVPAEVLEERAERRLTRKGRNAKHRTIVDSDTFITKELMQSAIADYSDIVWTKEELMVDPTLDKRPSVDKLFAKRPIYIRYLATPLMELMDEMMAPRPFERMTAREAWTQRGLLLHREETPSMEERERNELLGADYEHQQLLEAEPMSKRRKISAPERTPSPALLNQSPTLLADRTPDVLESERAAGREQFSVGSFEKGRASSMLPPESMILADGDDVYMGPEGVLDPISQYI</sequence>
<dbReference type="InterPro" id="IPR039781">
    <property type="entry name" value="Rad21/Rec8-like"/>
</dbReference>
<evidence type="ECO:0000313" key="6">
    <source>
        <dbReference type="WBParaSite" id="PSAMB.scaffold8238size6464.g31168.t2"/>
    </source>
</evidence>
<evidence type="ECO:0000256" key="3">
    <source>
        <dbReference type="SAM" id="MobiDB-lite"/>
    </source>
</evidence>
<dbReference type="GO" id="GO:0051177">
    <property type="term" value="P:meiotic sister chromatid cohesion"/>
    <property type="evidence" value="ECO:0007669"/>
    <property type="project" value="TreeGrafter"/>
</dbReference>
<keyword evidence="2" id="KW-0539">Nucleus</keyword>